<evidence type="ECO:0000256" key="7">
    <source>
        <dbReference type="RuleBase" id="RU363032"/>
    </source>
</evidence>
<dbReference type="Proteomes" id="UP000886819">
    <property type="component" value="Unassembled WGS sequence"/>
</dbReference>
<feature type="transmembrane region" description="Helical" evidence="7">
    <location>
        <begin position="135"/>
        <end position="155"/>
    </location>
</feature>
<dbReference type="Pfam" id="PF00528">
    <property type="entry name" value="BPD_transp_1"/>
    <property type="match status" value="1"/>
</dbReference>
<dbReference type="CDD" id="cd06261">
    <property type="entry name" value="TM_PBP2"/>
    <property type="match status" value="1"/>
</dbReference>
<evidence type="ECO:0000256" key="1">
    <source>
        <dbReference type="ARBA" id="ARBA00004651"/>
    </source>
</evidence>
<dbReference type="Gene3D" id="1.10.3720.10">
    <property type="entry name" value="MetI-like"/>
    <property type="match status" value="1"/>
</dbReference>
<proteinExistence type="inferred from homology"/>
<dbReference type="InterPro" id="IPR000515">
    <property type="entry name" value="MetI-like"/>
</dbReference>
<reference evidence="9" key="2">
    <citation type="journal article" date="2021" name="PeerJ">
        <title>Extensive microbial diversity within the chicken gut microbiome revealed by metagenomics and culture.</title>
        <authorList>
            <person name="Gilroy R."/>
            <person name="Ravi A."/>
            <person name="Getino M."/>
            <person name="Pursley I."/>
            <person name="Horton D.L."/>
            <person name="Alikhan N.F."/>
            <person name="Baker D."/>
            <person name="Gharbi K."/>
            <person name="Hall N."/>
            <person name="Watson M."/>
            <person name="Adriaenssens E.M."/>
            <person name="Foster-Nyarko E."/>
            <person name="Jarju S."/>
            <person name="Secka A."/>
            <person name="Antonio M."/>
            <person name="Oren A."/>
            <person name="Chaudhuri R.R."/>
            <person name="La Ragione R."/>
            <person name="Hildebrand F."/>
            <person name="Pallen M.J."/>
        </authorList>
    </citation>
    <scope>NUCLEOTIDE SEQUENCE</scope>
    <source>
        <strain evidence="9">ChiHile30-977</strain>
    </source>
</reference>
<dbReference type="InterPro" id="IPR035906">
    <property type="entry name" value="MetI-like_sf"/>
</dbReference>
<keyword evidence="6 7" id="KW-0472">Membrane</keyword>
<evidence type="ECO:0000313" key="10">
    <source>
        <dbReference type="Proteomes" id="UP000886819"/>
    </source>
</evidence>
<sequence length="326" mass="37448">MRLAPLDARREAPVRKQKRRRFRLDDLELSLLSLPTVLWFIAFCYVPMFGIVFAFKNYKYRPGKGFLYSLFVSSRWVGLKNFEFLFRSPDIRNIFRNTIGYNIAFICIGVTLPVALAIMMTHLHSRKLAKVCQTAVFLPHFLSWVVVSYFVYAFLSTDKGLINAMLASMGMKRVMWYQESAYWPGLLIFINTWKTFGYSMVVYMATITGIDQTLYESAVIDGATKWQQTRSITLPLLRPVISIMFIMNVGHIFSTDFGLFFQVTRDSNSLISVTQTLDVYVYKALMQSHNYNYSSAVAFLQSALGCVLLLIANRTVKLIDPESGIF</sequence>
<dbReference type="SUPFAM" id="SSF161098">
    <property type="entry name" value="MetI-like"/>
    <property type="match status" value="1"/>
</dbReference>
<keyword evidence="5 7" id="KW-1133">Transmembrane helix</keyword>
<keyword evidence="3" id="KW-1003">Cell membrane</keyword>
<dbReference type="GO" id="GO:0005886">
    <property type="term" value="C:plasma membrane"/>
    <property type="evidence" value="ECO:0007669"/>
    <property type="project" value="UniProtKB-SubCell"/>
</dbReference>
<accession>A0A9D0YWM4</accession>
<dbReference type="GO" id="GO:0055085">
    <property type="term" value="P:transmembrane transport"/>
    <property type="evidence" value="ECO:0007669"/>
    <property type="project" value="InterPro"/>
</dbReference>
<comment type="similarity">
    <text evidence="7">Belongs to the binding-protein-dependent transport system permease family.</text>
</comment>
<dbReference type="AlphaFoldDB" id="A0A9D0YWM4"/>
<feature type="transmembrane region" description="Helical" evidence="7">
    <location>
        <begin position="99"/>
        <end position="123"/>
    </location>
</feature>
<evidence type="ECO:0000256" key="4">
    <source>
        <dbReference type="ARBA" id="ARBA00022692"/>
    </source>
</evidence>
<evidence type="ECO:0000256" key="3">
    <source>
        <dbReference type="ARBA" id="ARBA00022475"/>
    </source>
</evidence>
<name>A0A9D0YWM4_9FIRM</name>
<dbReference type="PROSITE" id="PS50928">
    <property type="entry name" value="ABC_TM1"/>
    <property type="match status" value="1"/>
</dbReference>
<dbReference type="EMBL" id="DVFI01000103">
    <property type="protein sequence ID" value="HIQ63434.1"/>
    <property type="molecule type" value="Genomic_DNA"/>
</dbReference>
<evidence type="ECO:0000259" key="8">
    <source>
        <dbReference type="PROSITE" id="PS50928"/>
    </source>
</evidence>
<dbReference type="PANTHER" id="PTHR43227:SF11">
    <property type="entry name" value="BLL4140 PROTEIN"/>
    <property type="match status" value="1"/>
</dbReference>
<feature type="transmembrane region" description="Helical" evidence="7">
    <location>
        <begin position="29"/>
        <end position="55"/>
    </location>
</feature>
<protein>
    <submittedName>
        <fullName evidence="9">Sugar ABC transporter permease</fullName>
    </submittedName>
</protein>
<keyword evidence="2 7" id="KW-0813">Transport</keyword>
<organism evidence="9 10">
    <name type="scientific">Candidatus Avichristensenella intestinipullorum</name>
    <dbReference type="NCBI Taxonomy" id="2840693"/>
    <lineage>
        <taxon>Bacteria</taxon>
        <taxon>Bacillati</taxon>
        <taxon>Bacillota</taxon>
        <taxon>Clostridia</taxon>
        <taxon>Candidatus Avichristensenella</taxon>
    </lineage>
</organism>
<evidence type="ECO:0000256" key="6">
    <source>
        <dbReference type="ARBA" id="ARBA00023136"/>
    </source>
</evidence>
<feature type="transmembrane region" description="Helical" evidence="7">
    <location>
        <begin position="240"/>
        <end position="261"/>
    </location>
</feature>
<feature type="transmembrane region" description="Helical" evidence="7">
    <location>
        <begin position="175"/>
        <end position="193"/>
    </location>
</feature>
<feature type="domain" description="ABC transmembrane type-1" evidence="8">
    <location>
        <begin position="95"/>
        <end position="312"/>
    </location>
</feature>
<comment type="caution">
    <text evidence="9">The sequence shown here is derived from an EMBL/GenBank/DDBJ whole genome shotgun (WGS) entry which is preliminary data.</text>
</comment>
<dbReference type="InterPro" id="IPR050809">
    <property type="entry name" value="UgpAE/MalFG_permease"/>
</dbReference>
<comment type="subcellular location">
    <subcellularLocation>
        <location evidence="1 7">Cell membrane</location>
        <topology evidence="1 7">Multi-pass membrane protein</topology>
    </subcellularLocation>
</comment>
<gene>
    <name evidence="9" type="ORF">IAA66_07590</name>
</gene>
<keyword evidence="4 7" id="KW-0812">Transmembrane</keyword>
<evidence type="ECO:0000256" key="2">
    <source>
        <dbReference type="ARBA" id="ARBA00022448"/>
    </source>
</evidence>
<reference evidence="9" key="1">
    <citation type="submission" date="2020-10" db="EMBL/GenBank/DDBJ databases">
        <authorList>
            <person name="Gilroy R."/>
        </authorList>
    </citation>
    <scope>NUCLEOTIDE SEQUENCE</scope>
    <source>
        <strain evidence="9">ChiHile30-977</strain>
    </source>
</reference>
<evidence type="ECO:0000313" key="9">
    <source>
        <dbReference type="EMBL" id="HIQ63434.1"/>
    </source>
</evidence>
<feature type="transmembrane region" description="Helical" evidence="7">
    <location>
        <begin position="291"/>
        <end position="312"/>
    </location>
</feature>
<dbReference type="PANTHER" id="PTHR43227">
    <property type="entry name" value="BLL4140 PROTEIN"/>
    <property type="match status" value="1"/>
</dbReference>
<evidence type="ECO:0000256" key="5">
    <source>
        <dbReference type="ARBA" id="ARBA00022989"/>
    </source>
</evidence>